<dbReference type="EMBL" id="JAWIZZ010000047">
    <property type="protein sequence ID" value="KAK5779539.1"/>
    <property type="molecule type" value="Genomic_DNA"/>
</dbReference>
<feature type="region of interest" description="Disordered" evidence="1">
    <location>
        <begin position="23"/>
        <end position="52"/>
    </location>
</feature>
<gene>
    <name evidence="3" type="ORF">RI543_003430</name>
</gene>
<dbReference type="AlphaFoldDB" id="A0AAN7W1Y7"/>
<sequence>MSLNNLNMNEFLDAIDASTVTEHYTTAPTTTPTSTTNPTSDPTSAPAPVPSDSKYYSTVPMRFSGRYDLFKLPDFFVTVEAQLYARNLQTDVDRIAFFGRNLTGPAVQWYVQ</sequence>
<feature type="compositionally biased region" description="Low complexity" evidence="1">
    <location>
        <begin position="25"/>
        <end position="52"/>
    </location>
</feature>
<evidence type="ECO:0000256" key="1">
    <source>
        <dbReference type="SAM" id="MobiDB-lite"/>
    </source>
</evidence>
<evidence type="ECO:0000313" key="4">
    <source>
        <dbReference type="Proteomes" id="UP001306508"/>
    </source>
</evidence>
<proteinExistence type="predicted"/>
<dbReference type="InterPro" id="IPR045358">
    <property type="entry name" value="Ty3_capsid"/>
</dbReference>
<dbReference type="Pfam" id="PF19259">
    <property type="entry name" value="Ty3_capsid"/>
    <property type="match status" value="1"/>
</dbReference>
<keyword evidence="4" id="KW-1185">Reference proteome</keyword>
<accession>A0AAN7W1Y7</accession>
<reference evidence="4" key="1">
    <citation type="submission" date="2023-07" db="EMBL/GenBank/DDBJ databases">
        <title>A draft genome of Kazachstania heterogenica Y-27499.</title>
        <authorList>
            <person name="Donic C."/>
            <person name="Kralova J.S."/>
            <person name="Fidel L."/>
            <person name="Ben-Dor S."/>
            <person name="Jung S."/>
        </authorList>
    </citation>
    <scope>NUCLEOTIDE SEQUENCE [LARGE SCALE GENOMIC DNA]</scope>
    <source>
        <strain evidence="4">Y27499</strain>
    </source>
</reference>
<comment type="caution">
    <text evidence="3">The sequence shown here is derived from an EMBL/GenBank/DDBJ whole genome shotgun (WGS) entry which is preliminary data.</text>
</comment>
<organism evidence="3 4">
    <name type="scientific">Arxiozyma heterogenica</name>
    <dbReference type="NCBI Taxonomy" id="278026"/>
    <lineage>
        <taxon>Eukaryota</taxon>
        <taxon>Fungi</taxon>
        <taxon>Dikarya</taxon>
        <taxon>Ascomycota</taxon>
        <taxon>Saccharomycotina</taxon>
        <taxon>Saccharomycetes</taxon>
        <taxon>Saccharomycetales</taxon>
        <taxon>Saccharomycetaceae</taxon>
        <taxon>Arxiozyma</taxon>
    </lineage>
</organism>
<protein>
    <recommendedName>
        <fullName evidence="2">Ty3 transposon capsid-like protein domain-containing protein</fullName>
    </recommendedName>
</protein>
<evidence type="ECO:0000313" key="3">
    <source>
        <dbReference type="EMBL" id="KAK5779539.1"/>
    </source>
</evidence>
<evidence type="ECO:0000259" key="2">
    <source>
        <dbReference type="Pfam" id="PF19259"/>
    </source>
</evidence>
<feature type="domain" description="Ty3 transposon capsid-like protein" evidence="2">
    <location>
        <begin position="53"/>
        <end position="111"/>
    </location>
</feature>
<dbReference type="Proteomes" id="UP001306508">
    <property type="component" value="Unassembled WGS sequence"/>
</dbReference>
<name>A0AAN7W1Y7_9SACH</name>